<evidence type="ECO:0000256" key="1">
    <source>
        <dbReference type="ARBA" id="ARBA00022598"/>
    </source>
</evidence>
<dbReference type="SUPFAM" id="SSF56801">
    <property type="entry name" value="Acetyl-CoA synthetase-like"/>
    <property type="match status" value="1"/>
</dbReference>
<accession>A0ABZ2LS14</accession>
<dbReference type="Pfam" id="PF00501">
    <property type="entry name" value="AMP-binding"/>
    <property type="match status" value="1"/>
</dbReference>
<dbReference type="EMBL" id="CP089984">
    <property type="protein sequence ID" value="WXB13699.1"/>
    <property type="molecule type" value="Genomic_DNA"/>
</dbReference>
<dbReference type="Pfam" id="PF13193">
    <property type="entry name" value="AMP-binding_C"/>
    <property type="match status" value="1"/>
</dbReference>
<reference evidence="4 5" key="1">
    <citation type="submission" date="2021-12" db="EMBL/GenBank/DDBJ databases">
        <title>Discovery of the Pendulisporaceae a myxobacterial family with distinct sporulation behavior and unique specialized metabolism.</title>
        <authorList>
            <person name="Garcia R."/>
            <person name="Popoff A."/>
            <person name="Bader C.D."/>
            <person name="Loehr J."/>
            <person name="Walesch S."/>
            <person name="Walt C."/>
            <person name="Boldt J."/>
            <person name="Bunk B."/>
            <person name="Haeckl F.J.F.P.J."/>
            <person name="Gunesch A.P."/>
            <person name="Birkelbach J."/>
            <person name="Nuebel U."/>
            <person name="Pietschmann T."/>
            <person name="Bach T."/>
            <person name="Mueller R."/>
        </authorList>
    </citation>
    <scope>NUCLEOTIDE SEQUENCE [LARGE SCALE GENOMIC DNA]</scope>
    <source>
        <strain evidence="4 5">MSr11954</strain>
    </source>
</reference>
<dbReference type="InterPro" id="IPR025110">
    <property type="entry name" value="AMP-bd_C"/>
</dbReference>
<dbReference type="Gene3D" id="3.40.50.12780">
    <property type="entry name" value="N-terminal domain of ligase-like"/>
    <property type="match status" value="1"/>
</dbReference>
<evidence type="ECO:0000259" key="3">
    <source>
        <dbReference type="Pfam" id="PF13193"/>
    </source>
</evidence>
<dbReference type="PANTHER" id="PTHR43352">
    <property type="entry name" value="ACETYL-COA SYNTHETASE"/>
    <property type="match status" value="1"/>
</dbReference>
<dbReference type="Gene3D" id="3.30.300.30">
    <property type="match status" value="1"/>
</dbReference>
<keyword evidence="5" id="KW-1185">Reference proteome</keyword>
<evidence type="ECO:0000259" key="2">
    <source>
        <dbReference type="Pfam" id="PF00501"/>
    </source>
</evidence>
<dbReference type="InterPro" id="IPR042099">
    <property type="entry name" value="ANL_N_sf"/>
</dbReference>
<feature type="domain" description="AMP-dependent synthetase/ligase" evidence="2">
    <location>
        <begin position="19"/>
        <end position="422"/>
    </location>
</feature>
<dbReference type="InterPro" id="IPR045851">
    <property type="entry name" value="AMP-bd_C_sf"/>
</dbReference>
<dbReference type="Proteomes" id="UP001370348">
    <property type="component" value="Chromosome"/>
</dbReference>
<dbReference type="PANTHER" id="PTHR43352:SF1">
    <property type="entry name" value="ANTHRANILATE--COA LIGASE"/>
    <property type="match status" value="1"/>
</dbReference>
<name>A0ABZ2LS14_9BACT</name>
<protein>
    <submittedName>
        <fullName evidence="4">AMP-binding protein</fullName>
    </submittedName>
</protein>
<evidence type="ECO:0000313" key="4">
    <source>
        <dbReference type="EMBL" id="WXB13699.1"/>
    </source>
</evidence>
<keyword evidence="1" id="KW-0436">Ligase</keyword>
<proteinExistence type="predicted"/>
<feature type="domain" description="AMP-binding enzyme C-terminal" evidence="3">
    <location>
        <begin position="472"/>
        <end position="549"/>
    </location>
</feature>
<dbReference type="InterPro" id="IPR000873">
    <property type="entry name" value="AMP-dep_synth/lig_dom"/>
</dbReference>
<evidence type="ECO:0000313" key="5">
    <source>
        <dbReference type="Proteomes" id="UP001370348"/>
    </source>
</evidence>
<dbReference type="RefSeq" id="WP_394823312.1">
    <property type="nucleotide sequence ID" value="NZ_CP089984.1"/>
</dbReference>
<sequence length="565" mass="61617">MGDAPAFPSVFNLADYYLFDRLAEGLGDKVALRFGERAYTYARVAERTHQMASLLMESDIRRGERVLIVLPDVPPFAWVFFGTLRAACVVAMANPDSPIEQIAYLVRYTRATAVVTVPKVAAGLFSGPADGADPGGGAGGALFPELRRVFVVPDAATGDDPETVAFATNPPPVPALPPILELAPALDRVEVRASFPLVARDEPAIWLFTSGSTGEPKANMHTHRDFAFNTEVYAKRTVGYQQGDVTVSVSRLYFGYATGTNLMFPFAVGATVGLFSERPTPESLVRAIGMYRPTIVTNVPTMLGKLLEHDAVLRKEGKPGLDLSSIRFSLSAGEALPEPLLTRWLERFHSDVYDGIGSAEMFHIYASNRPGDIKPGSLGKVVEGYELRILPEEAEGPGATPCEPGEIGVLWVKGDSVSLGYFLDRDKSFRTFHGHWCKTGDLFRVDEEGYLYFAGRADELLKVSGLWVSPIEVEECLMHHPAVALAAVIGVEEDGLTKTKAFIVVRDGVPASKELADQLQELAKGRLSKHKYPRIIEFVADVPKNDRGKVDRKALRAIEAARRAP</sequence>
<organism evidence="4 5">
    <name type="scientific">Pendulispora albinea</name>
    <dbReference type="NCBI Taxonomy" id="2741071"/>
    <lineage>
        <taxon>Bacteria</taxon>
        <taxon>Pseudomonadati</taxon>
        <taxon>Myxococcota</taxon>
        <taxon>Myxococcia</taxon>
        <taxon>Myxococcales</taxon>
        <taxon>Sorangiineae</taxon>
        <taxon>Pendulisporaceae</taxon>
        <taxon>Pendulispora</taxon>
    </lineage>
</organism>
<gene>
    <name evidence="4" type="ORF">LZC94_38420</name>
</gene>